<feature type="compositionally biased region" description="Low complexity" evidence="5">
    <location>
        <begin position="140"/>
        <end position="163"/>
    </location>
</feature>
<keyword evidence="8" id="KW-1185">Reference proteome</keyword>
<dbReference type="InterPro" id="IPR051694">
    <property type="entry name" value="Immunoregulatory_rcpt-like"/>
</dbReference>
<keyword evidence="2 6" id="KW-0812">Transmembrane</keyword>
<feature type="compositionally biased region" description="Low complexity" evidence="5">
    <location>
        <begin position="341"/>
        <end position="359"/>
    </location>
</feature>
<feature type="transmembrane region" description="Helical" evidence="6">
    <location>
        <begin position="190"/>
        <end position="212"/>
    </location>
</feature>
<evidence type="ECO:0000256" key="4">
    <source>
        <dbReference type="ARBA" id="ARBA00023136"/>
    </source>
</evidence>
<name>A0A9P4YZ90_9HYPO</name>
<evidence type="ECO:0000313" key="8">
    <source>
        <dbReference type="Proteomes" id="UP000749293"/>
    </source>
</evidence>
<dbReference type="Proteomes" id="UP000749293">
    <property type="component" value="Unassembled WGS sequence"/>
</dbReference>
<gene>
    <name evidence="7" type="ORF">GMORB2_6450</name>
</gene>
<comment type="caution">
    <text evidence="7">The sequence shown here is derived from an EMBL/GenBank/DDBJ whole genome shotgun (WGS) entry which is preliminary data.</text>
</comment>
<accession>A0A9P4YZ90</accession>
<dbReference type="GO" id="GO:0016020">
    <property type="term" value="C:membrane"/>
    <property type="evidence" value="ECO:0007669"/>
    <property type="project" value="UniProtKB-SubCell"/>
</dbReference>
<organism evidence="7 8">
    <name type="scientific">Geosmithia morbida</name>
    <dbReference type="NCBI Taxonomy" id="1094350"/>
    <lineage>
        <taxon>Eukaryota</taxon>
        <taxon>Fungi</taxon>
        <taxon>Dikarya</taxon>
        <taxon>Ascomycota</taxon>
        <taxon>Pezizomycotina</taxon>
        <taxon>Sordariomycetes</taxon>
        <taxon>Hypocreomycetidae</taxon>
        <taxon>Hypocreales</taxon>
        <taxon>Bionectriaceae</taxon>
        <taxon>Geosmithia</taxon>
    </lineage>
</organism>
<keyword evidence="3 6" id="KW-1133">Transmembrane helix</keyword>
<keyword evidence="4 6" id="KW-0472">Membrane</keyword>
<evidence type="ECO:0000256" key="1">
    <source>
        <dbReference type="ARBA" id="ARBA00004167"/>
    </source>
</evidence>
<proteinExistence type="predicted"/>
<dbReference type="RefSeq" id="XP_035322401.1">
    <property type="nucleotide sequence ID" value="XM_035468420.1"/>
</dbReference>
<feature type="compositionally biased region" description="Low complexity" evidence="5">
    <location>
        <begin position="323"/>
        <end position="334"/>
    </location>
</feature>
<dbReference type="EMBL" id="JAANYQ010000006">
    <property type="protein sequence ID" value="KAF4123749.1"/>
    <property type="molecule type" value="Genomic_DNA"/>
</dbReference>
<dbReference type="PANTHER" id="PTHR15549">
    <property type="entry name" value="PAIRED IMMUNOGLOBULIN-LIKE TYPE 2 RECEPTOR"/>
    <property type="match status" value="1"/>
</dbReference>
<evidence type="ECO:0000313" key="7">
    <source>
        <dbReference type="EMBL" id="KAF4123749.1"/>
    </source>
</evidence>
<dbReference type="AlphaFoldDB" id="A0A9P4YZ90"/>
<feature type="compositionally biased region" description="Polar residues" evidence="5">
    <location>
        <begin position="123"/>
        <end position="139"/>
    </location>
</feature>
<evidence type="ECO:0000256" key="6">
    <source>
        <dbReference type="SAM" id="Phobius"/>
    </source>
</evidence>
<dbReference type="GeneID" id="55972675"/>
<comment type="subcellular location">
    <subcellularLocation>
        <location evidence="1">Membrane</location>
        <topology evidence="1">Single-pass membrane protein</topology>
    </subcellularLocation>
</comment>
<evidence type="ECO:0000256" key="5">
    <source>
        <dbReference type="SAM" id="MobiDB-lite"/>
    </source>
</evidence>
<dbReference type="OrthoDB" id="5411678at2759"/>
<evidence type="ECO:0000256" key="2">
    <source>
        <dbReference type="ARBA" id="ARBA00022692"/>
    </source>
</evidence>
<reference evidence="7" key="1">
    <citation type="submission" date="2020-03" db="EMBL/GenBank/DDBJ databases">
        <title>Site-based positive gene gene selection in Geosmithia morbida across the United States reveals a broad range of putative effectors and factors for local host and environmental adapation.</title>
        <authorList>
            <person name="Onufrak A."/>
            <person name="Murdoch R.W."/>
            <person name="Gazis R."/>
            <person name="Huff M."/>
            <person name="Staton M."/>
            <person name="Klingeman W."/>
            <person name="Hadziabdic D."/>
        </authorList>
    </citation>
    <scope>NUCLEOTIDE SEQUENCE</scope>
    <source>
        <strain evidence="7">1262</strain>
    </source>
</reference>
<sequence length="434" mass="43672">MASTPGESPATSTAPTVTLPGSTAGETSTDPTTTTTDGAAITTDQPTTTTTTDDAATSTTDVATTDQPTSTDPTTEQPTSTTEVPTSTTDPATSTTEDPTSIATEPSSTTEDSTTTDDATSTVARPSSTTDVFTTTQADSTATSVVVITTTREASSAASAASSTGSTVDPTPISPGSKDSSGGLTSGSKIAIGVAVPIGALVILAIVGLFWWKKRKARLAAEEEERRKEVEDYSYNPNAGAANEMREDSSAGGYRGWGTTTLAGGAGSMGRKASTTMSGGGLTYSDPASPKQGHASLDENGNGGNTHYTPYSDGEILGAMGPSAANNRSASAAAGAGGVNRGASNASSSYSAANQSDNSDGTAASYANGPFYDASQAHGHQHTSSGSTAAGGYPPQPHELPSQPVIRDNPARRNTRIENPAHYPQQSAGISQNF</sequence>
<dbReference type="GO" id="GO:0071944">
    <property type="term" value="C:cell periphery"/>
    <property type="evidence" value="ECO:0007669"/>
    <property type="project" value="UniProtKB-ARBA"/>
</dbReference>
<evidence type="ECO:0000256" key="3">
    <source>
        <dbReference type="ARBA" id="ARBA00022989"/>
    </source>
</evidence>
<feature type="compositionally biased region" description="Low complexity" evidence="5">
    <location>
        <begin position="23"/>
        <end position="122"/>
    </location>
</feature>
<feature type="region of interest" description="Disordered" evidence="5">
    <location>
        <begin position="1"/>
        <end position="184"/>
    </location>
</feature>
<feature type="compositionally biased region" description="Polar residues" evidence="5">
    <location>
        <begin position="424"/>
        <end position="434"/>
    </location>
</feature>
<feature type="compositionally biased region" description="Polar residues" evidence="5">
    <location>
        <begin position="1"/>
        <end position="21"/>
    </location>
</feature>
<feature type="region of interest" description="Disordered" evidence="5">
    <location>
        <begin position="265"/>
        <end position="434"/>
    </location>
</feature>
<protein>
    <submittedName>
        <fullName evidence="7">Uncharacterized protein</fullName>
    </submittedName>
</protein>